<dbReference type="SUPFAM" id="SSF55166">
    <property type="entry name" value="Hedgehog/DD-peptidase"/>
    <property type="match status" value="1"/>
</dbReference>
<dbReference type="InterPro" id="IPR003709">
    <property type="entry name" value="VanY-like_core_dom"/>
</dbReference>
<feature type="compositionally biased region" description="Basic and acidic residues" evidence="1">
    <location>
        <begin position="42"/>
        <end position="52"/>
    </location>
</feature>
<dbReference type="GO" id="GO:0008233">
    <property type="term" value="F:peptidase activity"/>
    <property type="evidence" value="ECO:0007669"/>
    <property type="project" value="InterPro"/>
</dbReference>
<dbReference type="OrthoDB" id="9792074at2"/>
<evidence type="ECO:0000313" key="4">
    <source>
        <dbReference type="EMBL" id="CRK81355.1"/>
    </source>
</evidence>
<evidence type="ECO:0000256" key="2">
    <source>
        <dbReference type="SAM" id="SignalP"/>
    </source>
</evidence>
<evidence type="ECO:0000259" key="3">
    <source>
        <dbReference type="Pfam" id="PF02557"/>
    </source>
</evidence>
<proteinExistence type="predicted"/>
<feature type="domain" description="D-alanyl-D-alanine carboxypeptidase-like core" evidence="3">
    <location>
        <begin position="112"/>
        <end position="240"/>
    </location>
</feature>
<dbReference type="PANTHER" id="PTHR34385:SF1">
    <property type="entry name" value="PEPTIDOGLYCAN L-ALANYL-D-GLUTAMATE ENDOPEPTIDASE CWLK"/>
    <property type="match status" value="1"/>
</dbReference>
<dbReference type="InterPro" id="IPR052179">
    <property type="entry name" value="DD-CPase-like"/>
</dbReference>
<dbReference type="Pfam" id="PF02557">
    <property type="entry name" value="VanY"/>
    <property type="match status" value="1"/>
</dbReference>
<dbReference type="GO" id="GO:0006508">
    <property type="term" value="P:proteolysis"/>
    <property type="evidence" value="ECO:0007669"/>
    <property type="project" value="InterPro"/>
</dbReference>
<organism evidence="4 5">
    <name type="scientific">Neobacillus massiliamazoniensis</name>
    <dbReference type="NCBI Taxonomy" id="1499688"/>
    <lineage>
        <taxon>Bacteria</taxon>
        <taxon>Bacillati</taxon>
        <taxon>Bacillota</taxon>
        <taxon>Bacilli</taxon>
        <taxon>Bacillales</taxon>
        <taxon>Bacillaceae</taxon>
        <taxon>Neobacillus</taxon>
    </lineage>
</organism>
<feature type="signal peptide" evidence="2">
    <location>
        <begin position="1"/>
        <end position="21"/>
    </location>
</feature>
<protein>
    <submittedName>
        <fullName evidence="4">SH3 domain-containing protein</fullName>
    </submittedName>
</protein>
<feature type="chain" id="PRO_5039075403" evidence="2">
    <location>
        <begin position="22"/>
        <end position="265"/>
    </location>
</feature>
<dbReference type="Proteomes" id="UP000199087">
    <property type="component" value="Unassembled WGS sequence"/>
</dbReference>
<dbReference type="CDD" id="cd14852">
    <property type="entry name" value="LD-carboxypeptidase"/>
    <property type="match status" value="1"/>
</dbReference>
<name>A0A0U1NTQ8_9BACI</name>
<dbReference type="EMBL" id="CVRB01000001">
    <property type="protein sequence ID" value="CRK81355.1"/>
    <property type="molecule type" value="Genomic_DNA"/>
</dbReference>
<dbReference type="PANTHER" id="PTHR34385">
    <property type="entry name" value="D-ALANYL-D-ALANINE CARBOXYPEPTIDASE"/>
    <property type="match status" value="1"/>
</dbReference>
<dbReference type="Gene3D" id="3.30.1380.10">
    <property type="match status" value="1"/>
</dbReference>
<dbReference type="AlphaFoldDB" id="A0A0U1NTQ8"/>
<reference evidence="5" key="1">
    <citation type="submission" date="2015-05" db="EMBL/GenBank/DDBJ databases">
        <authorList>
            <person name="Urmite Genomes"/>
        </authorList>
    </citation>
    <scope>NUCLEOTIDE SEQUENCE [LARGE SCALE GENOMIC DNA]</scope>
    <source>
        <strain evidence="5">LF1</strain>
    </source>
</reference>
<feature type="region of interest" description="Disordered" evidence="1">
    <location>
        <begin position="22"/>
        <end position="68"/>
    </location>
</feature>
<dbReference type="STRING" id="1499688.BN000_01256"/>
<keyword evidence="2" id="KW-0732">Signal</keyword>
<dbReference type="InterPro" id="IPR009045">
    <property type="entry name" value="Zn_M74/Hedgehog-like"/>
</dbReference>
<gene>
    <name evidence="4" type="ORF">BN000_01256</name>
</gene>
<keyword evidence="5" id="KW-1185">Reference proteome</keyword>
<dbReference type="RefSeq" id="WP_090632243.1">
    <property type="nucleotide sequence ID" value="NZ_CVRB01000001.1"/>
</dbReference>
<dbReference type="InterPro" id="IPR058193">
    <property type="entry name" value="VanY/YodJ_core_dom"/>
</dbReference>
<dbReference type="PROSITE" id="PS51257">
    <property type="entry name" value="PROKAR_LIPOPROTEIN"/>
    <property type="match status" value="1"/>
</dbReference>
<accession>A0A0U1NTQ8</accession>
<sequence length="265" mass="29220" precursor="true">MFKLCLIGLCLLLFSGCTVQSQDTEKNSPEKKPHVNSPSQDQNKRKSLDKEQLASPASTNTQDSDDSIQVVAHPASIPVLVNKHFKLPDNYTPSDLVMTSIPFISTTTNDRKLMRKEAAAAIKKLFAGAKKQRITLLGVSAYRSHATQTSLFQSYVSVDGYAKARDYSALPGTSEHETGLAIDVTGGDGKCAADDCFGGTAEAKWLKAHAAEYGFIIRYPKGKEAITGYKYEPWHLRYVGVAIATKIMKKRITLEEYYHVKPVNK</sequence>
<evidence type="ECO:0000256" key="1">
    <source>
        <dbReference type="SAM" id="MobiDB-lite"/>
    </source>
</evidence>
<evidence type="ECO:0000313" key="5">
    <source>
        <dbReference type="Proteomes" id="UP000199087"/>
    </source>
</evidence>
<feature type="compositionally biased region" description="Basic and acidic residues" evidence="1">
    <location>
        <begin position="23"/>
        <end position="33"/>
    </location>
</feature>